<reference evidence="1 2" key="1">
    <citation type="submission" date="2019-10" db="EMBL/GenBank/DDBJ databases">
        <title>Whole genome shotgun sequence of Acrocarpospora corrugata NBRC 13972.</title>
        <authorList>
            <person name="Ichikawa N."/>
            <person name="Kimura A."/>
            <person name="Kitahashi Y."/>
            <person name="Komaki H."/>
            <person name="Oguchi A."/>
        </authorList>
    </citation>
    <scope>NUCLEOTIDE SEQUENCE [LARGE SCALE GENOMIC DNA]</scope>
    <source>
        <strain evidence="1 2">NBRC 13972</strain>
    </source>
</reference>
<evidence type="ECO:0008006" key="3">
    <source>
        <dbReference type="Google" id="ProtNLM"/>
    </source>
</evidence>
<dbReference type="EMBL" id="BLAD01000047">
    <property type="protein sequence ID" value="GES00861.1"/>
    <property type="molecule type" value="Genomic_DNA"/>
</dbReference>
<keyword evidence="2" id="KW-1185">Reference proteome</keyword>
<sequence length="92" mass="10178">MVISAVGTRTVEIDLIDFYHNEVRMLGADSRKLDCVRSAERLSRFSPYFEAGDLHPLPIARTFTLEQGRNAYSAVAGRPPGRVVICPESALV</sequence>
<gene>
    <name evidence="1" type="ORF">Acor_29250</name>
</gene>
<organism evidence="1 2">
    <name type="scientific">Acrocarpospora corrugata</name>
    <dbReference type="NCBI Taxonomy" id="35763"/>
    <lineage>
        <taxon>Bacteria</taxon>
        <taxon>Bacillati</taxon>
        <taxon>Actinomycetota</taxon>
        <taxon>Actinomycetes</taxon>
        <taxon>Streptosporangiales</taxon>
        <taxon>Streptosporangiaceae</taxon>
        <taxon>Acrocarpospora</taxon>
    </lineage>
</organism>
<accession>A0A5M3W164</accession>
<protein>
    <recommendedName>
        <fullName evidence="3">Alcohol dehydrogenase-like C-terminal domain-containing protein</fullName>
    </recommendedName>
</protein>
<evidence type="ECO:0000313" key="2">
    <source>
        <dbReference type="Proteomes" id="UP000334990"/>
    </source>
</evidence>
<name>A0A5M3W164_9ACTN</name>
<comment type="caution">
    <text evidence="1">The sequence shown here is derived from an EMBL/GenBank/DDBJ whole genome shotgun (WGS) entry which is preliminary data.</text>
</comment>
<dbReference type="RefSeq" id="WP_218034282.1">
    <property type="nucleotide sequence ID" value="NZ_BAAABN010000047.1"/>
</dbReference>
<proteinExistence type="predicted"/>
<evidence type="ECO:0000313" key="1">
    <source>
        <dbReference type="EMBL" id="GES00861.1"/>
    </source>
</evidence>
<dbReference type="Proteomes" id="UP000334990">
    <property type="component" value="Unassembled WGS sequence"/>
</dbReference>
<dbReference type="AlphaFoldDB" id="A0A5M3W164"/>